<protein>
    <submittedName>
        <fullName evidence="5">OmpH family outer membrane protein</fullName>
    </submittedName>
</protein>
<keyword evidence="2 4" id="KW-0732">Signal</keyword>
<dbReference type="EMBL" id="CP133270">
    <property type="protein sequence ID" value="WVX67111.1"/>
    <property type="molecule type" value="Genomic_DNA"/>
</dbReference>
<evidence type="ECO:0000256" key="4">
    <source>
        <dbReference type="SAM" id="SignalP"/>
    </source>
</evidence>
<organism evidence="5 6">
    <name type="scientific">Candidatus Bealeia paramacronuclearis</name>
    <dbReference type="NCBI Taxonomy" id="1921001"/>
    <lineage>
        <taxon>Bacteria</taxon>
        <taxon>Pseudomonadati</taxon>
        <taxon>Pseudomonadota</taxon>
        <taxon>Alphaproteobacteria</taxon>
        <taxon>Holosporales</taxon>
        <taxon>Holosporaceae</taxon>
        <taxon>Candidatus Bealeia</taxon>
    </lineage>
</organism>
<evidence type="ECO:0000256" key="1">
    <source>
        <dbReference type="ARBA" id="ARBA00009091"/>
    </source>
</evidence>
<evidence type="ECO:0000313" key="6">
    <source>
        <dbReference type="Proteomes" id="UP001330434"/>
    </source>
</evidence>
<reference evidence="5 6" key="1">
    <citation type="journal article" date="2024" name="Environ. Microbiol.">
        <title>Novel evolutionary insights on the interactions of the Holosporales (Alphaproteobacteria) with eukaryotic hosts from comparative genomics.</title>
        <authorList>
            <person name="Giovannini M."/>
            <person name="Petroni G."/>
            <person name="Castelli M."/>
        </authorList>
    </citation>
    <scope>NUCLEOTIDE SEQUENCE [LARGE SCALE GENOMIC DNA]</scope>
    <source>
        <strain evidence="5 6">US_Bl 15I1</strain>
    </source>
</reference>
<dbReference type="InterPro" id="IPR024930">
    <property type="entry name" value="Skp_dom_sf"/>
</dbReference>
<evidence type="ECO:0000256" key="3">
    <source>
        <dbReference type="SAM" id="Coils"/>
    </source>
</evidence>
<evidence type="ECO:0000256" key="2">
    <source>
        <dbReference type="ARBA" id="ARBA00022729"/>
    </source>
</evidence>
<name>A0ABZ2C681_9PROT</name>
<dbReference type="InterPro" id="IPR005632">
    <property type="entry name" value="Chaperone_Skp"/>
</dbReference>
<dbReference type="RefSeq" id="WP_331255901.1">
    <property type="nucleotide sequence ID" value="NZ_CP133270.1"/>
</dbReference>
<keyword evidence="3" id="KW-0175">Coiled coil</keyword>
<dbReference type="SUPFAM" id="SSF111384">
    <property type="entry name" value="OmpH-like"/>
    <property type="match status" value="1"/>
</dbReference>
<sequence length="198" mass="22147">MKTLTSLLLTSAVLISASSLSATDTPAALPQPKIAVVDVQAILDKSTATQGVKAEIEKRRAEIQKEMSTYETELRGKDQELAKQQKTLPEKEFSQKRQDFEKRVAEVQMKLEVLKVQLEQAFDTARQDVYQAFLKSSDKVKQDVGANIVLYKEQVVLADPSYDVTEKVLATLNKDLPSVKVKFMATAEIEKQLKSQTK</sequence>
<dbReference type="Proteomes" id="UP001330434">
    <property type="component" value="Chromosome"/>
</dbReference>
<dbReference type="SMART" id="SM00935">
    <property type="entry name" value="OmpH"/>
    <property type="match status" value="1"/>
</dbReference>
<dbReference type="Gene3D" id="3.30.910.20">
    <property type="entry name" value="Skp domain"/>
    <property type="match status" value="1"/>
</dbReference>
<comment type="similarity">
    <text evidence="1">Belongs to the Skp family.</text>
</comment>
<feature type="chain" id="PRO_5045467431" evidence="4">
    <location>
        <begin position="23"/>
        <end position="198"/>
    </location>
</feature>
<dbReference type="Pfam" id="PF03938">
    <property type="entry name" value="OmpH"/>
    <property type="match status" value="1"/>
</dbReference>
<evidence type="ECO:0000313" key="5">
    <source>
        <dbReference type="EMBL" id="WVX67111.1"/>
    </source>
</evidence>
<proteinExistence type="inferred from homology"/>
<feature type="coiled-coil region" evidence="3">
    <location>
        <begin position="53"/>
        <end position="124"/>
    </location>
</feature>
<feature type="signal peptide" evidence="4">
    <location>
        <begin position="1"/>
        <end position="22"/>
    </location>
</feature>
<accession>A0ABZ2C681</accession>
<gene>
    <name evidence="5" type="ORF">Bealeia1_01308</name>
</gene>
<dbReference type="PANTHER" id="PTHR35089:SF1">
    <property type="entry name" value="CHAPERONE PROTEIN SKP"/>
    <property type="match status" value="1"/>
</dbReference>
<dbReference type="PANTHER" id="PTHR35089">
    <property type="entry name" value="CHAPERONE PROTEIN SKP"/>
    <property type="match status" value="1"/>
</dbReference>
<keyword evidence="6" id="KW-1185">Reference proteome</keyword>